<sequence length="197" mass="21335">MKITLLDPAMCCNTGVCGPEVDDALVQTAAHVKWLKSLGHEVHRHNLSNDGEAFQQYPEAIARLREEGMEALPYILLNEKVIMAGKYPSKAEWMQLVEQETLERASKDSPIQVSPKQKTTTLIAIGAAIASSNESALKHYVTAAKKYGIAIQEIAEAMNIGNEVKNSISQEIINQANALLNEMQPASNACAPGSGCC</sequence>
<dbReference type="InterPro" id="IPR029032">
    <property type="entry name" value="AhpD-like"/>
</dbReference>
<dbReference type="Gene3D" id="3.40.30.10">
    <property type="entry name" value="Glutaredoxin"/>
    <property type="match status" value="1"/>
</dbReference>
<dbReference type="Pfam" id="PF06953">
    <property type="entry name" value="ArsD"/>
    <property type="match status" value="1"/>
</dbReference>
<dbReference type="EMBL" id="JAANYN010000008">
    <property type="protein sequence ID" value="NHE58726.1"/>
    <property type="molecule type" value="Genomic_DNA"/>
</dbReference>
<gene>
    <name evidence="1" type="primary">arsD</name>
    <name evidence="1" type="ORF">G9Q97_18095</name>
</gene>
<dbReference type="RefSeq" id="WP_166149384.1">
    <property type="nucleotide sequence ID" value="NZ_JAANYN010000008.1"/>
</dbReference>
<accession>A0ABX0HEX6</accession>
<dbReference type="Proteomes" id="UP000649799">
    <property type="component" value="Unassembled WGS sequence"/>
</dbReference>
<keyword evidence="2" id="KW-1185">Reference proteome</keyword>
<comment type="caution">
    <text evidence="1">The sequence shown here is derived from an EMBL/GenBank/DDBJ whole genome shotgun (WGS) entry which is preliminary data.</text>
</comment>
<reference evidence="1 2" key="1">
    <citation type="submission" date="2020-03" db="EMBL/GenBank/DDBJ databases">
        <title>Cyclobacterium plantarum sp. nov., a marine bacterium isolated from a coastal-marine wetland.</title>
        <authorList>
            <person name="Sanchez-Porro C."/>
            <person name="Ventosa A."/>
            <person name="Amoozegar M."/>
        </authorList>
    </citation>
    <scope>NUCLEOTIDE SEQUENCE [LARGE SCALE GENOMIC DNA]</scope>
    <source>
        <strain evidence="1 2">GBPx2</strain>
    </source>
</reference>
<evidence type="ECO:0000313" key="2">
    <source>
        <dbReference type="Proteomes" id="UP000649799"/>
    </source>
</evidence>
<evidence type="ECO:0000313" key="1">
    <source>
        <dbReference type="EMBL" id="NHE58726.1"/>
    </source>
</evidence>
<dbReference type="SUPFAM" id="SSF69118">
    <property type="entry name" value="AhpD-like"/>
    <property type="match status" value="1"/>
</dbReference>
<name>A0ABX0HEX6_9BACT</name>
<dbReference type="InterPro" id="IPR010712">
    <property type="entry name" value="Arsenical-R_ArsD"/>
</dbReference>
<dbReference type="NCBIfam" id="NF033727">
    <property type="entry name" value="chaperon_ArsD"/>
    <property type="match status" value="1"/>
</dbReference>
<dbReference type="Gene3D" id="1.20.1290.10">
    <property type="entry name" value="AhpD-like"/>
    <property type="match status" value="1"/>
</dbReference>
<organism evidence="1 2">
    <name type="scientific">Cyclobacterium plantarum</name>
    <dbReference type="NCBI Taxonomy" id="2716263"/>
    <lineage>
        <taxon>Bacteria</taxon>
        <taxon>Pseudomonadati</taxon>
        <taxon>Bacteroidota</taxon>
        <taxon>Cytophagia</taxon>
        <taxon>Cytophagales</taxon>
        <taxon>Cyclobacteriaceae</taxon>
        <taxon>Cyclobacterium</taxon>
    </lineage>
</organism>
<protein>
    <submittedName>
        <fullName evidence="1">Arsenite efflux transporter metallochaperone ArsD</fullName>
    </submittedName>
</protein>
<proteinExistence type="predicted"/>